<comment type="caution">
    <text evidence="8">The sequence shown here is derived from an EMBL/GenBank/DDBJ whole genome shotgun (WGS) entry which is preliminary data.</text>
</comment>
<dbReference type="FunFam" id="3.20.20.10:FF:000002">
    <property type="entry name" value="Alanine racemase"/>
    <property type="match status" value="1"/>
</dbReference>
<evidence type="ECO:0000313" key="9">
    <source>
        <dbReference type="Proteomes" id="UP000035721"/>
    </source>
</evidence>
<dbReference type="SMART" id="SM01005">
    <property type="entry name" value="Ala_racemase_C"/>
    <property type="match status" value="1"/>
</dbReference>
<evidence type="ECO:0000256" key="5">
    <source>
        <dbReference type="PIRSR" id="PIRSR600821-50"/>
    </source>
</evidence>
<keyword evidence="2 4" id="KW-0663">Pyridoxal phosphate</keyword>
<keyword evidence="9" id="KW-1185">Reference proteome</keyword>
<dbReference type="InterPro" id="IPR029066">
    <property type="entry name" value="PLP-binding_barrel"/>
</dbReference>
<feature type="modified residue" description="N6-(pyridoxal phosphate)lysine" evidence="4 5">
    <location>
        <position position="47"/>
    </location>
</feature>
<comment type="cofactor">
    <cofactor evidence="1 4 5">
        <name>pyridoxal 5'-phosphate</name>
        <dbReference type="ChEBI" id="CHEBI:597326"/>
    </cofactor>
</comment>
<name>A0A077M139_9MICO</name>
<dbReference type="PRINTS" id="PR00992">
    <property type="entry name" value="ALARACEMASE"/>
</dbReference>
<dbReference type="InterPro" id="IPR000821">
    <property type="entry name" value="Ala_racemase"/>
</dbReference>
<feature type="domain" description="Alanine racemase C-terminal" evidence="7">
    <location>
        <begin position="258"/>
        <end position="386"/>
    </location>
</feature>
<evidence type="ECO:0000313" key="8">
    <source>
        <dbReference type="EMBL" id="CCH80058.1"/>
    </source>
</evidence>
<dbReference type="Proteomes" id="UP000035721">
    <property type="component" value="Unassembled WGS sequence"/>
</dbReference>
<organism evidence="8 9">
    <name type="scientific">Nostocoides japonicum T1-X7</name>
    <dbReference type="NCBI Taxonomy" id="1194083"/>
    <lineage>
        <taxon>Bacteria</taxon>
        <taxon>Bacillati</taxon>
        <taxon>Actinomycetota</taxon>
        <taxon>Actinomycetes</taxon>
        <taxon>Micrococcales</taxon>
        <taxon>Intrasporangiaceae</taxon>
        <taxon>Nostocoides</taxon>
    </lineage>
</organism>
<dbReference type="InterPro" id="IPR001608">
    <property type="entry name" value="Ala_racemase_N"/>
</dbReference>
<dbReference type="GO" id="GO:0005829">
    <property type="term" value="C:cytosol"/>
    <property type="evidence" value="ECO:0007669"/>
    <property type="project" value="TreeGrafter"/>
</dbReference>
<gene>
    <name evidence="8" type="primary">alr</name>
    <name evidence="8" type="ORF">BN12_710014</name>
</gene>
<feature type="active site" description="Proton acceptor; specific for D-alanine" evidence="4">
    <location>
        <position position="47"/>
    </location>
</feature>
<dbReference type="InterPro" id="IPR020622">
    <property type="entry name" value="Ala_racemase_pyridoxalP-BS"/>
</dbReference>
<feature type="binding site" evidence="4 6">
    <location>
        <position position="327"/>
    </location>
    <ligand>
        <name>substrate</name>
    </ligand>
</feature>
<dbReference type="CDD" id="cd00430">
    <property type="entry name" value="PLPDE_III_AR"/>
    <property type="match status" value="1"/>
</dbReference>
<dbReference type="OrthoDB" id="9813814at2"/>
<dbReference type="GO" id="GO:0008784">
    <property type="term" value="F:alanine racemase activity"/>
    <property type="evidence" value="ECO:0007669"/>
    <property type="project" value="UniProtKB-UniRule"/>
</dbReference>
<reference evidence="8 9" key="1">
    <citation type="journal article" date="2013" name="ISME J.">
        <title>A metabolic model for members of the genus Tetrasphaera involved in enhanced biological phosphorus removal.</title>
        <authorList>
            <person name="Kristiansen R."/>
            <person name="Nguyen H.T.T."/>
            <person name="Saunders A.M."/>
            <person name="Nielsen J.L."/>
            <person name="Wimmer R."/>
            <person name="Le V.Q."/>
            <person name="McIlroy S.J."/>
            <person name="Petrovski S."/>
            <person name="Seviour R.J."/>
            <person name="Calteau A."/>
            <person name="Nielsen K.L."/>
            <person name="Nielsen P.H."/>
        </authorList>
    </citation>
    <scope>NUCLEOTIDE SEQUENCE [LARGE SCALE GENOMIC DNA]</scope>
    <source>
        <strain evidence="8 9">T1-X7</strain>
    </source>
</reference>
<dbReference type="NCBIfam" id="TIGR00492">
    <property type="entry name" value="alr"/>
    <property type="match status" value="1"/>
</dbReference>
<comment type="catalytic activity">
    <reaction evidence="4">
        <text>L-alanine = D-alanine</text>
        <dbReference type="Rhea" id="RHEA:20249"/>
        <dbReference type="ChEBI" id="CHEBI:57416"/>
        <dbReference type="ChEBI" id="CHEBI:57972"/>
        <dbReference type="EC" id="5.1.1.1"/>
    </reaction>
</comment>
<accession>A0A077M139</accession>
<dbReference type="PROSITE" id="PS00395">
    <property type="entry name" value="ALANINE_RACEMASE"/>
    <property type="match status" value="1"/>
</dbReference>
<dbReference type="HAMAP" id="MF_01201">
    <property type="entry name" value="Ala_racemase"/>
    <property type="match status" value="1"/>
</dbReference>
<dbReference type="Gene3D" id="2.40.37.10">
    <property type="entry name" value="Lyase, Ornithine Decarboxylase, Chain A, domain 1"/>
    <property type="match status" value="1"/>
</dbReference>
<evidence type="ECO:0000256" key="6">
    <source>
        <dbReference type="PIRSR" id="PIRSR600821-52"/>
    </source>
</evidence>
<dbReference type="SUPFAM" id="SSF50621">
    <property type="entry name" value="Alanine racemase C-terminal domain-like"/>
    <property type="match status" value="1"/>
</dbReference>
<evidence type="ECO:0000256" key="1">
    <source>
        <dbReference type="ARBA" id="ARBA00001933"/>
    </source>
</evidence>
<comment type="function">
    <text evidence="4">Catalyzes the interconversion of L-alanine and D-alanine. May also act on other amino acids.</text>
</comment>
<sequence>MPSVPPHATLLPAGSSACVEIDLDAIRDNVAELGRRAGSAEVMAVVKADAYGHGVLPAARAALAGGATWLGVAQLEEALRVRAAGIDAPLLSWLYPPGADLAGAVAADIDVTASAVWALDAIRAAADTTGRTARVQLKVDTGLLRNGAYGPDWTDLVAAAGRACAEGSIEVTGVWSHFVYADEPQHPTVRRQQERFEEAVRDLERAGIRPGLRHLANSAATLTNPAVHYDLVRPGLACYGLSPVPQLGGPSAYGLREAMRLTAALAGVKRVKAGEGVSYGHQYVTERETVLGLVPLGYADGVPRHGTNVGPLLVGGQRTRVAGRVCMDQLVVDLGPAYAGGAGDPVVVFGREADGEPTAQEWAEAIGTINYEIVTRVSGRLPRVHIGGED</sequence>
<proteinExistence type="inferred from homology"/>
<comment type="similarity">
    <text evidence="4">Belongs to the alanine racemase family.</text>
</comment>
<dbReference type="EMBL" id="CAJB01000405">
    <property type="protein sequence ID" value="CCH80058.1"/>
    <property type="molecule type" value="Genomic_DNA"/>
</dbReference>
<keyword evidence="3 4" id="KW-0413">Isomerase</keyword>
<dbReference type="Pfam" id="PF01168">
    <property type="entry name" value="Ala_racemase_N"/>
    <property type="match status" value="1"/>
</dbReference>
<dbReference type="SUPFAM" id="SSF51419">
    <property type="entry name" value="PLP-binding barrel"/>
    <property type="match status" value="1"/>
</dbReference>
<dbReference type="PANTHER" id="PTHR30511">
    <property type="entry name" value="ALANINE RACEMASE"/>
    <property type="match status" value="1"/>
</dbReference>
<dbReference type="Gene3D" id="3.20.20.10">
    <property type="entry name" value="Alanine racemase"/>
    <property type="match status" value="1"/>
</dbReference>
<dbReference type="RefSeq" id="WP_048552023.1">
    <property type="nucleotide sequence ID" value="NZ_HF570958.1"/>
</dbReference>
<dbReference type="Pfam" id="PF00842">
    <property type="entry name" value="Ala_racemase_C"/>
    <property type="match status" value="1"/>
</dbReference>
<evidence type="ECO:0000259" key="7">
    <source>
        <dbReference type="SMART" id="SM01005"/>
    </source>
</evidence>
<feature type="binding site" evidence="4 6">
    <location>
        <position position="145"/>
    </location>
    <ligand>
        <name>substrate</name>
    </ligand>
</feature>
<evidence type="ECO:0000256" key="3">
    <source>
        <dbReference type="ARBA" id="ARBA00023235"/>
    </source>
</evidence>
<feature type="active site" description="Proton acceptor; specific for L-alanine" evidence="4">
    <location>
        <position position="279"/>
    </location>
</feature>
<dbReference type="InterPro" id="IPR009006">
    <property type="entry name" value="Ala_racemase/Decarboxylase_C"/>
</dbReference>
<evidence type="ECO:0000256" key="2">
    <source>
        <dbReference type="ARBA" id="ARBA00022898"/>
    </source>
</evidence>
<dbReference type="InterPro" id="IPR011079">
    <property type="entry name" value="Ala_racemase_C"/>
</dbReference>
<dbReference type="STRING" id="1194083.BN12_710014"/>
<dbReference type="GO" id="GO:0030632">
    <property type="term" value="P:D-alanine biosynthetic process"/>
    <property type="evidence" value="ECO:0007669"/>
    <property type="project" value="UniProtKB-UniRule"/>
</dbReference>
<dbReference type="GO" id="GO:0030170">
    <property type="term" value="F:pyridoxal phosphate binding"/>
    <property type="evidence" value="ECO:0007669"/>
    <property type="project" value="UniProtKB-UniRule"/>
</dbReference>
<dbReference type="EC" id="5.1.1.1" evidence="4"/>
<comment type="pathway">
    <text evidence="4">Amino-acid biosynthesis; D-alanine biosynthesis; D-alanine from L-alanine: step 1/1.</text>
</comment>
<dbReference type="PANTHER" id="PTHR30511:SF0">
    <property type="entry name" value="ALANINE RACEMASE, CATABOLIC-RELATED"/>
    <property type="match status" value="1"/>
</dbReference>
<protein>
    <recommendedName>
        <fullName evidence="4">Alanine racemase</fullName>
        <ecNumber evidence="4">5.1.1.1</ecNumber>
    </recommendedName>
</protein>
<dbReference type="GO" id="GO:0009252">
    <property type="term" value="P:peptidoglycan biosynthetic process"/>
    <property type="evidence" value="ECO:0007669"/>
    <property type="project" value="TreeGrafter"/>
</dbReference>
<dbReference type="AlphaFoldDB" id="A0A077M139"/>
<evidence type="ECO:0000256" key="4">
    <source>
        <dbReference type="HAMAP-Rule" id="MF_01201"/>
    </source>
</evidence>
<dbReference type="UniPathway" id="UPA00042">
    <property type="reaction ID" value="UER00497"/>
</dbReference>